<keyword evidence="1" id="KW-0812">Transmembrane</keyword>
<evidence type="ECO:0000313" key="2">
    <source>
        <dbReference type="EMBL" id="KRG03923.1"/>
    </source>
</evidence>
<dbReference type="InParanoid" id="A0A0Q9XJS9"/>
<evidence type="ECO:0000256" key="1">
    <source>
        <dbReference type="SAM" id="Phobius"/>
    </source>
</evidence>
<feature type="transmembrane region" description="Helical" evidence="1">
    <location>
        <begin position="12"/>
        <end position="37"/>
    </location>
</feature>
<accession>A0A0Q9XJS9</accession>
<keyword evidence="3" id="KW-1185">Reference proteome</keyword>
<sequence>MGSSQCDLAGKVRFFCIWTMVTAVIFGLLCGLILSIYTSKLFVRIMSIFYAKELRRVFVATLVLLVLNCVHLLAGVVMFVGFVKDISWMFLAGLVLTSICPYFEFFLLIPTAIQILYTFYSCLYYKQMRRENK</sequence>
<dbReference type="AlphaFoldDB" id="A0A0Q9XJS9"/>
<keyword evidence="1" id="KW-0472">Membrane</keyword>
<feature type="transmembrane region" description="Helical" evidence="1">
    <location>
        <begin position="57"/>
        <end position="82"/>
    </location>
</feature>
<dbReference type="SMR" id="A0A0Q9XJS9"/>
<gene>
    <name evidence="2" type="primary">Dmoj\GI26652</name>
    <name evidence="2" type="ORF">Dmoj_GI26652</name>
</gene>
<dbReference type="KEGG" id="dmo:Dmoj_GI26652"/>
<dbReference type="EMBL" id="CH933808">
    <property type="protein sequence ID" value="KRG03923.1"/>
    <property type="molecule type" value="Genomic_DNA"/>
</dbReference>
<proteinExistence type="predicted"/>
<organism evidence="2 3">
    <name type="scientific">Drosophila mojavensis</name>
    <name type="common">Fruit fly</name>
    <dbReference type="NCBI Taxonomy" id="7230"/>
    <lineage>
        <taxon>Eukaryota</taxon>
        <taxon>Metazoa</taxon>
        <taxon>Ecdysozoa</taxon>
        <taxon>Arthropoda</taxon>
        <taxon>Hexapoda</taxon>
        <taxon>Insecta</taxon>
        <taxon>Pterygota</taxon>
        <taxon>Neoptera</taxon>
        <taxon>Endopterygota</taxon>
        <taxon>Diptera</taxon>
        <taxon>Brachycera</taxon>
        <taxon>Muscomorpha</taxon>
        <taxon>Ephydroidea</taxon>
        <taxon>Drosophilidae</taxon>
        <taxon>Drosophila</taxon>
    </lineage>
</organism>
<dbReference type="Proteomes" id="UP000009192">
    <property type="component" value="Unassembled WGS sequence"/>
</dbReference>
<evidence type="ECO:0000313" key="3">
    <source>
        <dbReference type="Proteomes" id="UP000009192"/>
    </source>
</evidence>
<name>A0A0Q9XJS9_DROMO</name>
<protein>
    <submittedName>
        <fullName evidence="2">Uncharacterized protein, isoform A</fullName>
    </submittedName>
</protein>
<feature type="transmembrane region" description="Helical" evidence="1">
    <location>
        <begin position="102"/>
        <end position="125"/>
    </location>
</feature>
<reference evidence="2 3" key="1">
    <citation type="journal article" date="2007" name="Nature">
        <title>Evolution of genes and genomes on the Drosophila phylogeny.</title>
        <authorList>
            <consortium name="Drosophila 12 Genomes Consortium"/>
            <person name="Clark A.G."/>
            <person name="Eisen M.B."/>
            <person name="Smith D.R."/>
            <person name="Bergman C.M."/>
            <person name="Oliver B."/>
            <person name="Markow T.A."/>
            <person name="Kaufman T.C."/>
            <person name="Kellis M."/>
            <person name="Gelbart W."/>
            <person name="Iyer V.N."/>
            <person name="Pollard D.A."/>
            <person name="Sackton T.B."/>
            <person name="Larracuente A.M."/>
            <person name="Singh N.D."/>
            <person name="Abad J.P."/>
            <person name="Abt D.N."/>
            <person name="Adryan B."/>
            <person name="Aguade M."/>
            <person name="Akashi H."/>
            <person name="Anderson W.W."/>
            <person name="Aquadro C.F."/>
            <person name="Ardell D.H."/>
            <person name="Arguello R."/>
            <person name="Artieri C.G."/>
            <person name="Barbash D.A."/>
            <person name="Barker D."/>
            <person name="Barsanti P."/>
            <person name="Batterham P."/>
            <person name="Batzoglou S."/>
            <person name="Begun D."/>
            <person name="Bhutkar A."/>
            <person name="Blanco E."/>
            <person name="Bosak S.A."/>
            <person name="Bradley R.K."/>
            <person name="Brand A.D."/>
            <person name="Brent M.R."/>
            <person name="Brooks A.N."/>
            <person name="Brown R.H."/>
            <person name="Butlin R.K."/>
            <person name="Caggese C."/>
            <person name="Calvi B.R."/>
            <person name="Bernardo de Carvalho A."/>
            <person name="Caspi A."/>
            <person name="Castrezana S."/>
            <person name="Celniker S.E."/>
            <person name="Chang J.L."/>
            <person name="Chapple C."/>
            <person name="Chatterji S."/>
            <person name="Chinwalla A."/>
            <person name="Civetta A."/>
            <person name="Clifton S.W."/>
            <person name="Comeron J.M."/>
            <person name="Costello J.C."/>
            <person name="Coyne J.A."/>
            <person name="Daub J."/>
            <person name="David R.G."/>
            <person name="Delcher A.L."/>
            <person name="Delehaunty K."/>
            <person name="Do C.B."/>
            <person name="Ebling H."/>
            <person name="Edwards K."/>
            <person name="Eickbush T."/>
            <person name="Evans J.D."/>
            <person name="Filipski A."/>
            <person name="Findeiss S."/>
            <person name="Freyhult E."/>
            <person name="Fulton L."/>
            <person name="Fulton R."/>
            <person name="Garcia A.C."/>
            <person name="Gardiner A."/>
            <person name="Garfield D.A."/>
            <person name="Garvin B.E."/>
            <person name="Gibson G."/>
            <person name="Gilbert D."/>
            <person name="Gnerre S."/>
            <person name="Godfrey J."/>
            <person name="Good R."/>
            <person name="Gotea V."/>
            <person name="Gravely B."/>
            <person name="Greenberg A.J."/>
            <person name="Griffiths-Jones S."/>
            <person name="Gross S."/>
            <person name="Guigo R."/>
            <person name="Gustafson E.A."/>
            <person name="Haerty W."/>
            <person name="Hahn M.W."/>
            <person name="Halligan D.L."/>
            <person name="Halpern A.L."/>
            <person name="Halter G.M."/>
            <person name="Han M.V."/>
            <person name="Heger A."/>
            <person name="Hillier L."/>
            <person name="Hinrichs A.S."/>
            <person name="Holmes I."/>
            <person name="Hoskins R.A."/>
            <person name="Hubisz M.J."/>
            <person name="Hultmark D."/>
            <person name="Huntley M.A."/>
            <person name="Jaffe D.B."/>
            <person name="Jagadeeshan S."/>
            <person name="Jeck W.R."/>
            <person name="Johnson J."/>
            <person name="Jones C.D."/>
            <person name="Jordan W.C."/>
            <person name="Karpen G.H."/>
            <person name="Kataoka E."/>
            <person name="Keightley P.D."/>
            <person name="Kheradpour P."/>
            <person name="Kirkness E.F."/>
            <person name="Koerich L.B."/>
            <person name="Kristiansen K."/>
            <person name="Kudrna D."/>
            <person name="Kulathinal R.J."/>
            <person name="Kumar S."/>
            <person name="Kwok R."/>
            <person name="Lander E."/>
            <person name="Langley C.H."/>
            <person name="Lapoint R."/>
            <person name="Lazzaro B.P."/>
            <person name="Lee S.J."/>
            <person name="Levesque L."/>
            <person name="Li R."/>
            <person name="Lin C.F."/>
            <person name="Lin M.F."/>
            <person name="Lindblad-Toh K."/>
            <person name="Llopart A."/>
            <person name="Long M."/>
            <person name="Low L."/>
            <person name="Lozovsky E."/>
            <person name="Lu J."/>
            <person name="Luo M."/>
            <person name="Machado C.A."/>
            <person name="Makalowski W."/>
            <person name="Marzo M."/>
            <person name="Matsuda M."/>
            <person name="Matzkin L."/>
            <person name="McAllister B."/>
            <person name="McBride C.S."/>
            <person name="McKernan B."/>
            <person name="McKernan K."/>
            <person name="Mendez-Lago M."/>
            <person name="Minx P."/>
            <person name="Mollenhauer M.U."/>
            <person name="Montooth K."/>
            <person name="Mount S.M."/>
            <person name="Mu X."/>
            <person name="Myers E."/>
            <person name="Negre B."/>
            <person name="Newfeld S."/>
            <person name="Nielsen R."/>
            <person name="Noor M.A."/>
            <person name="O'Grady P."/>
            <person name="Pachter L."/>
            <person name="Papaceit M."/>
            <person name="Parisi M.J."/>
            <person name="Parisi M."/>
            <person name="Parts L."/>
            <person name="Pedersen J.S."/>
            <person name="Pesole G."/>
            <person name="Phillippy A.M."/>
            <person name="Ponting C.P."/>
            <person name="Pop M."/>
            <person name="Porcelli D."/>
            <person name="Powell J.R."/>
            <person name="Prohaska S."/>
            <person name="Pruitt K."/>
            <person name="Puig M."/>
            <person name="Quesneville H."/>
            <person name="Ram K.R."/>
            <person name="Rand D."/>
            <person name="Rasmussen M.D."/>
            <person name="Reed L.K."/>
            <person name="Reenan R."/>
            <person name="Reily A."/>
            <person name="Remington K.A."/>
            <person name="Rieger T.T."/>
            <person name="Ritchie M.G."/>
            <person name="Robin C."/>
            <person name="Rogers Y.H."/>
            <person name="Rohde C."/>
            <person name="Rozas J."/>
            <person name="Rubenfield M.J."/>
            <person name="Ruiz A."/>
            <person name="Russo S."/>
            <person name="Salzberg S.L."/>
            <person name="Sanchez-Gracia A."/>
            <person name="Saranga D.J."/>
            <person name="Sato H."/>
            <person name="Schaeffer S.W."/>
            <person name="Schatz M.C."/>
            <person name="Schlenke T."/>
            <person name="Schwartz R."/>
            <person name="Segarra C."/>
            <person name="Singh R.S."/>
            <person name="Sirot L."/>
            <person name="Sirota M."/>
            <person name="Sisneros N.B."/>
            <person name="Smith C.D."/>
            <person name="Smith T.F."/>
            <person name="Spieth J."/>
            <person name="Stage D.E."/>
            <person name="Stark A."/>
            <person name="Stephan W."/>
            <person name="Strausberg R.L."/>
            <person name="Strempel S."/>
            <person name="Sturgill D."/>
            <person name="Sutton G."/>
            <person name="Sutton G.G."/>
            <person name="Tao W."/>
            <person name="Teichmann S."/>
            <person name="Tobari Y.N."/>
            <person name="Tomimura Y."/>
            <person name="Tsolas J.M."/>
            <person name="Valente V.L."/>
            <person name="Venter E."/>
            <person name="Venter J.C."/>
            <person name="Vicario S."/>
            <person name="Vieira F.G."/>
            <person name="Vilella A.J."/>
            <person name="Villasante A."/>
            <person name="Walenz B."/>
            <person name="Wang J."/>
            <person name="Wasserman M."/>
            <person name="Watts T."/>
            <person name="Wilson D."/>
            <person name="Wilson R.K."/>
            <person name="Wing R.A."/>
            <person name="Wolfner M.F."/>
            <person name="Wong A."/>
            <person name="Wong G.K."/>
            <person name="Wu C.I."/>
            <person name="Wu G."/>
            <person name="Yamamoto D."/>
            <person name="Yang H.P."/>
            <person name="Yang S.P."/>
            <person name="Yorke J.A."/>
            <person name="Yoshida K."/>
            <person name="Zdobnov E."/>
            <person name="Zhang P."/>
            <person name="Zhang Y."/>
            <person name="Zimin A.V."/>
            <person name="Baldwin J."/>
            <person name="Abdouelleil A."/>
            <person name="Abdulkadir J."/>
            <person name="Abebe A."/>
            <person name="Abera B."/>
            <person name="Abreu J."/>
            <person name="Acer S.C."/>
            <person name="Aftuck L."/>
            <person name="Alexander A."/>
            <person name="An P."/>
            <person name="Anderson E."/>
            <person name="Anderson S."/>
            <person name="Arachi H."/>
            <person name="Azer M."/>
            <person name="Bachantsang P."/>
            <person name="Barry A."/>
            <person name="Bayul T."/>
            <person name="Berlin A."/>
            <person name="Bessette D."/>
            <person name="Bloom T."/>
            <person name="Blye J."/>
            <person name="Boguslavskiy L."/>
            <person name="Bonnet C."/>
            <person name="Boukhgalter B."/>
            <person name="Bourzgui I."/>
            <person name="Brown A."/>
            <person name="Cahill P."/>
            <person name="Channer S."/>
            <person name="Cheshatsang Y."/>
            <person name="Chuda L."/>
            <person name="Citroen M."/>
            <person name="Collymore A."/>
            <person name="Cooke P."/>
            <person name="Costello M."/>
            <person name="D'Aco K."/>
            <person name="Daza R."/>
            <person name="De Haan G."/>
            <person name="DeGray S."/>
            <person name="DeMaso C."/>
            <person name="Dhargay N."/>
            <person name="Dooley K."/>
            <person name="Dooley E."/>
            <person name="Doricent M."/>
            <person name="Dorje P."/>
            <person name="Dorjee K."/>
            <person name="Dupes A."/>
            <person name="Elong R."/>
            <person name="Falk J."/>
            <person name="Farina A."/>
            <person name="Faro S."/>
            <person name="Ferguson D."/>
            <person name="Fisher S."/>
            <person name="Foley C.D."/>
            <person name="Franke A."/>
            <person name="Friedrich D."/>
            <person name="Gadbois L."/>
            <person name="Gearin G."/>
            <person name="Gearin C.R."/>
            <person name="Giannoukos G."/>
            <person name="Goode T."/>
            <person name="Graham J."/>
            <person name="Grandbois E."/>
            <person name="Grewal S."/>
            <person name="Gyaltsen K."/>
            <person name="Hafez N."/>
            <person name="Hagos B."/>
            <person name="Hall J."/>
            <person name="Henson C."/>
            <person name="Hollinger A."/>
            <person name="Honan T."/>
            <person name="Huard M.D."/>
            <person name="Hughes L."/>
            <person name="Hurhula B."/>
            <person name="Husby M.E."/>
            <person name="Kamat A."/>
            <person name="Kanga B."/>
            <person name="Kashin S."/>
            <person name="Khazanovich D."/>
            <person name="Kisner P."/>
            <person name="Lance K."/>
            <person name="Lara M."/>
            <person name="Lee W."/>
            <person name="Lennon N."/>
            <person name="Letendre F."/>
            <person name="LeVine R."/>
            <person name="Lipovsky A."/>
            <person name="Liu X."/>
            <person name="Liu J."/>
            <person name="Liu S."/>
            <person name="Lokyitsang T."/>
            <person name="Lokyitsang Y."/>
            <person name="Lubonja R."/>
            <person name="Lui A."/>
            <person name="MacDonald P."/>
            <person name="Magnisalis V."/>
            <person name="Maru K."/>
            <person name="Matthews C."/>
            <person name="McCusker W."/>
            <person name="McDonough S."/>
            <person name="Mehta T."/>
            <person name="Meldrim J."/>
            <person name="Meneus L."/>
            <person name="Mihai O."/>
            <person name="Mihalev A."/>
            <person name="Mihova T."/>
            <person name="Mittelman R."/>
            <person name="Mlenga V."/>
            <person name="Montmayeur A."/>
            <person name="Mulrain L."/>
            <person name="Navidi A."/>
            <person name="Naylor J."/>
            <person name="Negash T."/>
            <person name="Nguyen T."/>
            <person name="Nguyen N."/>
            <person name="Nicol R."/>
            <person name="Norbu C."/>
            <person name="Norbu N."/>
            <person name="Novod N."/>
            <person name="O'Neill B."/>
            <person name="Osman S."/>
            <person name="Markiewicz E."/>
            <person name="Oyono O.L."/>
            <person name="Patti C."/>
            <person name="Phunkhang P."/>
            <person name="Pierre F."/>
            <person name="Priest M."/>
            <person name="Raghuraman S."/>
            <person name="Rege F."/>
            <person name="Reyes R."/>
            <person name="Rise C."/>
            <person name="Rogov P."/>
            <person name="Ross K."/>
            <person name="Ryan E."/>
            <person name="Settipalli S."/>
            <person name="Shea T."/>
            <person name="Sherpa N."/>
            <person name="Shi L."/>
            <person name="Shih D."/>
            <person name="Sparrow T."/>
            <person name="Spaulding J."/>
            <person name="Stalker J."/>
            <person name="Stange-Thomann N."/>
            <person name="Stavropoulos S."/>
            <person name="Stone C."/>
            <person name="Strader C."/>
            <person name="Tesfaye S."/>
            <person name="Thomson T."/>
            <person name="Thoulutsang Y."/>
            <person name="Thoulutsang D."/>
            <person name="Topham K."/>
            <person name="Topping I."/>
            <person name="Tsamla T."/>
            <person name="Vassiliev H."/>
            <person name="Vo A."/>
            <person name="Wangchuk T."/>
            <person name="Wangdi T."/>
            <person name="Weiand M."/>
            <person name="Wilkinson J."/>
            <person name="Wilson A."/>
            <person name="Yadav S."/>
            <person name="Young G."/>
            <person name="Yu Q."/>
            <person name="Zembek L."/>
            <person name="Zhong D."/>
            <person name="Zimmer A."/>
            <person name="Zwirko Z."/>
            <person name="Jaffe D.B."/>
            <person name="Alvarez P."/>
            <person name="Brockman W."/>
            <person name="Butler J."/>
            <person name="Chin C."/>
            <person name="Gnerre S."/>
            <person name="Grabherr M."/>
            <person name="Kleber M."/>
            <person name="Mauceli E."/>
            <person name="MacCallum I."/>
        </authorList>
    </citation>
    <scope>NUCLEOTIDE SEQUENCE [LARGE SCALE GENOMIC DNA]</scope>
    <source>
        <strain evidence="3">Tucson 15081-1352.22</strain>
    </source>
</reference>
<keyword evidence="1" id="KW-1133">Transmembrane helix</keyword>